<gene>
    <name evidence="2" type="ORF">RIF29_24958</name>
</gene>
<keyword evidence="3" id="KW-1185">Reference proteome</keyword>
<organism evidence="2 3">
    <name type="scientific">Crotalaria pallida</name>
    <name type="common">Smooth rattlebox</name>
    <name type="synonym">Crotalaria striata</name>
    <dbReference type="NCBI Taxonomy" id="3830"/>
    <lineage>
        <taxon>Eukaryota</taxon>
        <taxon>Viridiplantae</taxon>
        <taxon>Streptophyta</taxon>
        <taxon>Embryophyta</taxon>
        <taxon>Tracheophyta</taxon>
        <taxon>Spermatophyta</taxon>
        <taxon>Magnoliopsida</taxon>
        <taxon>eudicotyledons</taxon>
        <taxon>Gunneridae</taxon>
        <taxon>Pentapetalae</taxon>
        <taxon>rosids</taxon>
        <taxon>fabids</taxon>
        <taxon>Fabales</taxon>
        <taxon>Fabaceae</taxon>
        <taxon>Papilionoideae</taxon>
        <taxon>50 kb inversion clade</taxon>
        <taxon>genistoids sensu lato</taxon>
        <taxon>core genistoids</taxon>
        <taxon>Crotalarieae</taxon>
        <taxon>Crotalaria</taxon>
    </lineage>
</organism>
<sequence>MTFLHLLLVDAYGNRIQATVPDKLLSSFLHLLRDGVAYTISSIASVPNVGRYRWTPHLCALSFMPVTQVIVEECSVIPNHSFSFGSIDSVFMPFFSSDILRDVIGLLTTVTEEISYVKDEISTPAIMLELSDQYGTMDCCLFGEHVLQLHQFLAVNSAIQTVVVVQLCRMHLCDGRIVVHALPGVSNIMFNPDIYEASQLKSRMFEHGFFDTIPSMVGSGRRTSVEDQFMCSYPRITLEQLSHVNEVDCCHQCYAGWNLYCPWNNCWTEL</sequence>
<dbReference type="Pfam" id="PF02721">
    <property type="entry name" value="DUF223"/>
    <property type="match status" value="1"/>
</dbReference>
<feature type="domain" description="Replication protein A 70 kDa DNA-binding subunit B/D first OB fold" evidence="1">
    <location>
        <begin position="4"/>
        <end position="70"/>
    </location>
</feature>
<comment type="caution">
    <text evidence="2">The sequence shown here is derived from an EMBL/GenBank/DDBJ whole genome shotgun (WGS) entry which is preliminary data.</text>
</comment>
<dbReference type="EMBL" id="JAYWIO010000005">
    <property type="protein sequence ID" value="KAK7259353.1"/>
    <property type="molecule type" value="Genomic_DNA"/>
</dbReference>
<dbReference type="SUPFAM" id="SSF50249">
    <property type="entry name" value="Nucleic acid-binding proteins"/>
    <property type="match status" value="2"/>
</dbReference>
<name>A0AAN9ESW7_CROPI</name>
<dbReference type="CDD" id="cd04480">
    <property type="entry name" value="RPA1_DBD_A_like"/>
    <property type="match status" value="1"/>
</dbReference>
<evidence type="ECO:0000313" key="2">
    <source>
        <dbReference type="EMBL" id="KAK7259353.1"/>
    </source>
</evidence>
<evidence type="ECO:0000259" key="1">
    <source>
        <dbReference type="Pfam" id="PF02721"/>
    </source>
</evidence>
<protein>
    <recommendedName>
        <fullName evidence="1">Replication protein A 70 kDa DNA-binding subunit B/D first OB fold domain-containing protein</fullName>
    </recommendedName>
</protein>
<reference evidence="2 3" key="1">
    <citation type="submission" date="2024-01" db="EMBL/GenBank/DDBJ databases">
        <title>The genomes of 5 underutilized Papilionoideae crops provide insights into root nodulation and disease resistanc.</title>
        <authorList>
            <person name="Yuan L."/>
        </authorList>
    </citation>
    <scope>NUCLEOTIDE SEQUENCE [LARGE SCALE GENOMIC DNA]</scope>
    <source>
        <strain evidence="2">ZHUSHIDOU_FW_LH</strain>
        <tissue evidence="2">Leaf</tissue>
    </source>
</reference>
<dbReference type="Gene3D" id="2.40.50.140">
    <property type="entry name" value="Nucleic acid-binding proteins"/>
    <property type="match status" value="2"/>
</dbReference>
<accession>A0AAN9ESW7</accession>
<dbReference type="InterPro" id="IPR003871">
    <property type="entry name" value="RFA1B/D_OB_1st"/>
</dbReference>
<dbReference type="Proteomes" id="UP001372338">
    <property type="component" value="Unassembled WGS sequence"/>
</dbReference>
<evidence type="ECO:0000313" key="3">
    <source>
        <dbReference type="Proteomes" id="UP001372338"/>
    </source>
</evidence>
<dbReference type="AlphaFoldDB" id="A0AAN9ESW7"/>
<dbReference type="InterPro" id="IPR012340">
    <property type="entry name" value="NA-bd_OB-fold"/>
</dbReference>
<proteinExistence type="predicted"/>